<dbReference type="GO" id="GO:0007283">
    <property type="term" value="P:spermatogenesis"/>
    <property type="evidence" value="ECO:0007669"/>
    <property type="project" value="UniProtKB-KW"/>
</dbReference>
<dbReference type="GO" id="GO:0051321">
    <property type="term" value="P:meiotic cell cycle"/>
    <property type="evidence" value="ECO:0007669"/>
    <property type="project" value="UniProtKB-KW"/>
</dbReference>
<dbReference type="PANTHER" id="PTHR22655:SF2">
    <property type="entry name" value="ATP-DEPENDENT RNA HELICASE TDRD12-RELATED"/>
    <property type="match status" value="1"/>
</dbReference>
<dbReference type="CDD" id="cd20435">
    <property type="entry name" value="Tudor_TDRD12_rpt2"/>
    <property type="match status" value="1"/>
</dbReference>
<name>A0A7E6FHJ0_9MOLL</name>
<dbReference type="SMART" id="SM00333">
    <property type="entry name" value="TUDOR"/>
    <property type="match status" value="2"/>
</dbReference>
<evidence type="ECO:0000256" key="2">
    <source>
        <dbReference type="ARBA" id="ARBA00022473"/>
    </source>
</evidence>
<sequence length="999" mass="113716">MENTSPKSLPSSSSASSLLLSDCKIQFNQSASSPQSKWIRPERGNDSKCSEPELDKYQRNSEVPEEISKLSIGKCLHSRSSNQSDVFLKKSLSKTADVQEQVMNSFQAKDFLRKFGISEKGSAPDTQEFQDPLTTELILMNDSVLFVSEKIPPPIYNLQDFDVPDAISQFLKDFPSLQPRTIQAYCWRPAIRGKDIIGIAPQNSGKTWAYLVPILSNLCQYTMYADIQYSNGPLAIILVSSWIKAEEVYEQCRRLASAHKDIVVEVIYGGGAEHNKSVSLLNGCHILVATLPCLSRMMINQYTNLNRLCHLIIDEADIILEDFYSDIRDLMRSLKKQVLLSKQRSNLQNQVMIFGSNWTSHVRTFAMNALEDVVIVITDMIEASTYGRVKQIPMITTEDGRERKLIELLPDLTIQGEKVIIFTDGDQSCHKVLFLLNNYLTSAAIGVWSSSYLAQREESSKQWHRPLSENEPYRFLVCPDSVLCDLKISDATCIVHYQFPSKKVHVGLRMQTMSKYYPHYNDKTVPLRLGKSYILMSKMDLKKVKSLKSLLLNNSSGQHRDETIKFFSSIQEENERNPDNALCYNIKMYGKCRSYSNCNQRHSVLPGVDLNGCSDEHILLPHQGDVRIMVLHVKSASHFFGRILEIWQGQKKSVAVHSDLVSLTLGMATHFCDLANKKPLEKLEIGTLCAVNTSKGFFRVKLSKLNNCATKNTVTLFFVDIGKTEEHPVCNLYTIPDQFARVPYQAVEIFLCRLQPVDCDVRWSNFANSYTNLWVESKMLYGKIQFVTKNSLWLDPLLERIFLKDINSVTNGTSLRRELLDQKLAVDNPEHLVLLREKFRKYLPDEKPSVIAKTRVTGWESDLSSEQLVPEESNQNVVISYIVHPGHFYVQKVDKLNSLSELMEKIEESVRKETKPQPKRDWTEGLHCLAIWSDSLWHRVRLTKVTDSEADVHFVDRGSCGMVPLSDLRTMSQQLMCLPAQAIRCHLAHISPVQGIQLI</sequence>
<dbReference type="Gene3D" id="2.30.30.140">
    <property type="match status" value="2"/>
</dbReference>
<keyword evidence="2" id="KW-0217">Developmental protein</keyword>
<dbReference type="KEGG" id="osn:115221587"/>
<evidence type="ECO:0000259" key="15">
    <source>
        <dbReference type="PROSITE" id="PS51192"/>
    </source>
</evidence>
<evidence type="ECO:0000259" key="14">
    <source>
        <dbReference type="PROSITE" id="PS50304"/>
    </source>
</evidence>
<organism evidence="16 17">
    <name type="scientific">Octopus sinensis</name>
    <name type="common">East Asian common octopus</name>
    <dbReference type="NCBI Taxonomy" id="2607531"/>
    <lineage>
        <taxon>Eukaryota</taxon>
        <taxon>Metazoa</taxon>
        <taxon>Spiralia</taxon>
        <taxon>Lophotrochozoa</taxon>
        <taxon>Mollusca</taxon>
        <taxon>Cephalopoda</taxon>
        <taxon>Coleoidea</taxon>
        <taxon>Octopodiformes</taxon>
        <taxon>Octopoda</taxon>
        <taxon>Incirrata</taxon>
        <taxon>Octopodidae</taxon>
        <taxon>Octopus</taxon>
    </lineage>
</organism>
<dbReference type="Proteomes" id="UP000515154">
    <property type="component" value="Linkage group LG18"/>
</dbReference>
<evidence type="ECO:0000256" key="11">
    <source>
        <dbReference type="ARBA" id="ARBA00023254"/>
    </source>
</evidence>
<feature type="domain" description="Tudor" evidence="14">
    <location>
        <begin position="921"/>
        <end position="978"/>
    </location>
</feature>
<feature type="domain" description="Tudor" evidence="14">
    <location>
        <begin position="682"/>
        <end position="742"/>
    </location>
</feature>
<dbReference type="SUPFAM" id="SSF63748">
    <property type="entry name" value="Tudor/PWWP/MBT"/>
    <property type="match status" value="2"/>
</dbReference>
<dbReference type="GO" id="GO:0005524">
    <property type="term" value="F:ATP binding"/>
    <property type="evidence" value="ECO:0007669"/>
    <property type="project" value="UniProtKB-KW"/>
</dbReference>
<evidence type="ECO:0000313" key="17">
    <source>
        <dbReference type="RefSeq" id="XP_036366830.1"/>
    </source>
</evidence>
<dbReference type="PANTHER" id="PTHR22655">
    <property type="entry name" value="ATP-DEPENDENT RNA HELICASE TDRD12-RELATED"/>
    <property type="match status" value="1"/>
</dbReference>
<evidence type="ECO:0000313" key="16">
    <source>
        <dbReference type="Proteomes" id="UP000515154"/>
    </source>
</evidence>
<dbReference type="InterPro" id="IPR014001">
    <property type="entry name" value="Helicase_ATP-bd"/>
</dbReference>
<feature type="domain" description="Helicase ATP-binding" evidence="15">
    <location>
        <begin position="187"/>
        <end position="341"/>
    </location>
</feature>
<feature type="region of interest" description="Disordered" evidence="13">
    <location>
        <begin position="28"/>
        <end position="62"/>
    </location>
</feature>
<dbReference type="InterPro" id="IPR035437">
    <property type="entry name" value="SNase_OB-fold_sf"/>
</dbReference>
<dbReference type="EC" id="3.6.4.13" evidence="1"/>
<keyword evidence="9" id="KW-0744">Spermatogenesis</keyword>
<keyword evidence="8" id="KW-0067">ATP-binding</keyword>
<evidence type="ECO:0000256" key="6">
    <source>
        <dbReference type="ARBA" id="ARBA00022801"/>
    </source>
</evidence>
<dbReference type="InterPro" id="IPR002999">
    <property type="entry name" value="Tudor"/>
</dbReference>
<dbReference type="PROSITE" id="PS50304">
    <property type="entry name" value="TUDOR"/>
    <property type="match status" value="2"/>
</dbReference>
<comment type="catalytic activity">
    <reaction evidence="12">
        <text>ATP + H2O = ADP + phosphate + H(+)</text>
        <dbReference type="Rhea" id="RHEA:13065"/>
        <dbReference type="ChEBI" id="CHEBI:15377"/>
        <dbReference type="ChEBI" id="CHEBI:15378"/>
        <dbReference type="ChEBI" id="CHEBI:30616"/>
        <dbReference type="ChEBI" id="CHEBI:43474"/>
        <dbReference type="ChEBI" id="CHEBI:456216"/>
        <dbReference type="EC" id="3.6.4.13"/>
    </reaction>
</comment>
<gene>
    <name evidence="17" type="primary">LOC115221587</name>
</gene>
<dbReference type="GO" id="GO:0003676">
    <property type="term" value="F:nucleic acid binding"/>
    <property type="evidence" value="ECO:0007669"/>
    <property type="project" value="InterPro"/>
</dbReference>
<evidence type="ECO:0000256" key="8">
    <source>
        <dbReference type="ARBA" id="ARBA00022840"/>
    </source>
</evidence>
<proteinExistence type="predicted"/>
<dbReference type="InterPro" id="IPR027417">
    <property type="entry name" value="P-loop_NTPase"/>
</dbReference>
<dbReference type="SMART" id="SM00487">
    <property type="entry name" value="DEXDc"/>
    <property type="match status" value="1"/>
</dbReference>
<evidence type="ECO:0000256" key="9">
    <source>
        <dbReference type="ARBA" id="ARBA00022871"/>
    </source>
</evidence>
<dbReference type="PROSITE" id="PS51192">
    <property type="entry name" value="HELICASE_ATP_BIND_1"/>
    <property type="match status" value="1"/>
</dbReference>
<dbReference type="Pfam" id="PF00270">
    <property type="entry name" value="DEAD"/>
    <property type="match status" value="1"/>
</dbReference>
<evidence type="ECO:0000256" key="5">
    <source>
        <dbReference type="ARBA" id="ARBA00022782"/>
    </source>
</evidence>
<dbReference type="GO" id="GO:0003724">
    <property type="term" value="F:RNA helicase activity"/>
    <property type="evidence" value="ECO:0007669"/>
    <property type="project" value="UniProtKB-EC"/>
</dbReference>
<dbReference type="SUPFAM" id="SSF52540">
    <property type="entry name" value="P-loop containing nucleoside triphosphate hydrolases"/>
    <property type="match status" value="2"/>
</dbReference>
<feature type="compositionally biased region" description="Basic and acidic residues" evidence="13">
    <location>
        <begin position="39"/>
        <end position="59"/>
    </location>
</feature>
<evidence type="ECO:0000256" key="12">
    <source>
        <dbReference type="ARBA" id="ARBA00047984"/>
    </source>
</evidence>
<accession>A0A7E6FHJ0</accession>
<keyword evidence="11" id="KW-0469">Meiosis</keyword>
<dbReference type="RefSeq" id="XP_036366830.1">
    <property type="nucleotide sequence ID" value="XM_036510937.1"/>
</dbReference>
<keyword evidence="7 17" id="KW-0347">Helicase</keyword>
<evidence type="ECO:0000256" key="1">
    <source>
        <dbReference type="ARBA" id="ARBA00012552"/>
    </source>
</evidence>
<evidence type="ECO:0000256" key="13">
    <source>
        <dbReference type="SAM" id="MobiDB-lite"/>
    </source>
</evidence>
<dbReference type="Gene3D" id="2.40.50.90">
    <property type="match status" value="1"/>
</dbReference>
<evidence type="ECO:0000256" key="10">
    <source>
        <dbReference type="ARBA" id="ARBA00023158"/>
    </source>
</evidence>
<keyword evidence="3" id="KW-0677">Repeat</keyword>
<keyword evidence="5" id="KW-0221">Differentiation</keyword>
<evidence type="ECO:0000256" key="3">
    <source>
        <dbReference type="ARBA" id="ARBA00022737"/>
    </source>
</evidence>
<dbReference type="GO" id="GO:0042078">
    <property type="term" value="P:germ-line stem cell division"/>
    <property type="evidence" value="ECO:0007669"/>
    <property type="project" value="TreeGrafter"/>
</dbReference>
<dbReference type="AlphaFoldDB" id="A0A7E6FHJ0"/>
<evidence type="ECO:0000256" key="7">
    <source>
        <dbReference type="ARBA" id="ARBA00022806"/>
    </source>
</evidence>
<protein>
    <recommendedName>
        <fullName evidence="1">RNA helicase</fullName>
        <ecNumber evidence="1">3.6.4.13</ecNumber>
    </recommendedName>
</protein>
<dbReference type="Pfam" id="PF00567">
    <property type="entry name" value="TUDOR"/>
    <property type="match status" value="2"/>
</dbReference>
<dbReference type="Gene3D" id="3.40.50.300">
    <property type="entry name" value="P-loop containing nucleotide triphosphate hydrolases"/>
    <property type="match status" value="2"/>
</dbReference>
<keyword evidence="6" id="KW-0378">Hydrolase</keyword>
<dbReference type="GO" id="GO:0031047">
    <property type="term" value="P:regulatory ncRNA-mediated gene silencing"/>
    <property type="evidence" value="ECO:0007669"/>
    <property type="project" value="UniProtKB-KW"/>
</dbReference>
<keyword evidence="10" id="KW-0943">RNA-mediated gene silencing</keyword>
<keyword evidence="4" id="KW-0547">Nucleotide-binding</keyword>
<reference evidence="17" key="1">
    <citation type="submission" date="2025-08" db="UniProtKB">
        <authorList>
            <consortium name="RefSeq"/>
        </authorList>
    </citation>
    <scope>IDENTIFICATION</scope>
</reference>
<keyword evidence="16" id="KW-1185">Reference proteome</keyword>
<dbReference type="GO" id="GO:0016787">
    <property type="term" value="F:hydrolase activity"/>
    <property type="evidence" value="ECO:0007669"/>
    <property type="project" value="UniProtKB-KW"/>
</dbReference>
<dbReference type="InterPro" id="IPR011545">
    <property type="entry name" value="DEAD/DEAH_box_helicase_dom"/>
</dbReference>
<evidence type="ECO:0000256" key="4">
    <source>
        <dbReference type="ARBA" id="ARBA00022741"/>
    </source>
</evidence>